<dbReference type="InterPro" id="IPR008278">
    <property type="entry name" value="4-PPantetheinyl_Trfase_dom"/>
</dbReference>
<dbReference type="Gene3D" id="3.90.470.20">
    <property type="entry name" value="4'-phosphopantetheinyl transferase domain"/>
    <property type="match status" value="1"/>
</dbReference>
<evidence type="ECO:0000256" key="7">
    <source>
        <dbReference type="ARBA" id="ARBA00023191"/>
    </source>
</evidence>
<dbReference type="InterPro" id="IPR003542">
    <property type="entry name" value="Enbac_synth_compD-like"/>
</dbReference>
<evidence type="ECO:0000256" key="5">
    <source>
        <dbReference type="ARBA" id="ARBA00019087"/>
    </source>
</evidence>
<reference evidence="16 17" key="1">
    <citation type="submission" date="2019-02" db="EMBL/GenBank/DDBJ databases">
        <title>Deep-cultivation of Planctomycetes and their phenomic and genomic characterization uncovers novel biology.</title>
        <authorList>
            <person name="Wiegand S."/>
            <person name="Jogler M."/>
            <person name="Boedeker C."/>
            <person name="Pinto D."/>
            <person name="Vollmers J."/>
            <person name="Rivas-Marin E."/>
            <person name="Kohn T."/>
            <person name="Peeters S.H."/>
            <person name="Heuer A."/>
            <person name="Rast P."/>
            <person name="Oberbeckmann S."/>
            <person name="Bunk B."/>
            <person name="Jeske O."/>
            <person name="Meyerdierks A."/>
            <person name="Storesund J.E."/>
            <person name="Kallscheuer N."/>
            <person name="Luecker S."/>
            <person name="Lage O.M."/>
            <person name="Pohl T."/>
            <person name="Merkel B.J."/>
            <person name="Hornburger P."/>
            <person name="Mueller R.-W."/>
            <person name="Bruemmer F."/>
            <person name="Labrenz M."/>
            <person name="Spormann A.M."/>
            <person name="Op den Camp H."/>
            <person name="Overmann J."/>
            <person name="Amann R."/>
            <person name="Jetten M.S.M."/>
            <person name="Mascher T."/>
            <person name="Medema M.H."/>
            <person name="Devos D.P."/>
            <person name="Kaster A.-K."/>
            <person name="Ovreas L."/>
            <person name="Rohde M."/>
            <person name="Galperin M.Y."/>
            <person name="Jogler C."/>
        </authorList>
    </citation>
    <scope>NUCLEOTIDE SEQUENCE [LARGE SCALE GENOMIC DNA]</scope>
    <source>
        <strain evidence="16 17">FF011L</strain>
    </source>
</reference>
<evidence type="ECO:0000256" key="9">
    <source>
        <dbReference type="ARBA" id="ARBA00031996"/>
    </source>
</evidence>
<dbReference type="OrthoDB" id="188496at2"/>
<feature type="binding site" evidence="13">
    <location>
        <position position="137"/>
    </location>
    <ligand>
        <name>Mg(2+)</name>
        <dbReference type="ChEBI" id="CHEBI:18420"/>
    </ligand>
</feature>
<evidence type="ECO:0000256" key="8">
    <source>
        <dbReference type="ARBA" id="ARBA00029894"/>
    </source>
</evidence>
<evidence type="ECO:0000256" key="12">
    <source>
        <dbReference type="PIRSR" id="PIRSR603542-1"/>
    </source>
</evidence>
<comment type="catalytic activity">
    <reaction evidence="10">
        <text>apo-[aryl-carrier protein] + CoA = holo-[aryl-carrier protein] + adenosine 3',5'-bisphosphate + H(+)</text>
        <dbReference type="Rhea" id="RHEA:48404"/>
        <dbReference type="Rhea" id="RHEA-COMP:15903"/>
        <dbReference type="Rhea" id="RHEA-COMP:17557"/>
        <dbReference type="ChEBI" id="CHEBI:15378"/>
        <dbReference type="ChEBI" id="CHEBI:29999"/>
        <dbReference type="ChEBI" id="CHEBI:57287"/>
        <dbReference type="ChEBI" id="CHEBI:58343"/>
        <dbReference type="ChEBI" id="CHEBI:64479"/>
    </reaction>
</comment>
<feature type="domain" description="4'-phosphopantetheinyl transferase N-terminal" evidence="15">
    <location>
        <begin position="67"/>
        <end position="124"/>
    </location>
</feature>
<protein>
    <recommendedName>
        <fullName evidence="5">Enterobactin synthase component D</fullName>
    </recommendedName>
    <alternativeName>
        <fullName evidence="8">4'-phosphopantetheinyl transferase EntD</fullName>
    </alternativeName>
    <alternativeName>
        <fullName evidence="9">Enterochelin synthase D</fullName>
    </alternativeName>
</protein>
<comment type="similarity">
    <text evidence="3">Belongs to the P-Pant transferase superfamily. EntD family.</text>
</comment>
<evidence type="ECO:0000313" key="16">
    <source>
        <dbReference type="EMBL" id="QDS96166.1"/>
    </source>
</evidence>
<keyword evidence="7" id="KW-0259">Enterobactin biosynthesis</keyword>
<feature type="binding site" evidence="13">
    <location>
        <position position="135"/>
    </location>
    <ligand>
        <name>Mg(2+)</name>
        <dbReference type="ChEBI" id="CHEBI:18420"/>
    </ligand>
</feature>
<evidence type="ECO:0000256" key="4">
    <source>
        <dbReference type="ARBA" id="ARBA00011503"/>
    </source>
</evidence>
<dbReference type="GO" id="GO:0008897">
    <property type="term" value="F:holo-[acyl-carrier-protein] synthase activity"/>
    <property type="evidence" value="ECO:0007669"/>
    <property type="project" value="InterPro"/>
</dbReference>
<keyword evidence="6 16" id="KW-0808">Transferase</keyword>
<dbReference type="AlphaFoldDB" id="A0A517MMQ2"/>
<dbReference type="SUPFAM" id="SSF56214">
    <property type="entry name" value="4'-phosphopantetheinyl transferase"/>
    <property type="match status" value="1"/>
</dbReference>
<name>A0A517MMQ2_9BACT</name>
<dbReference type="Pfam" id="PF17837">
    <property type="entry name" value="4PPT_N"/>
    <property type="match status" value="1"/>
</dbReference>
<sequence length="240" mass="27172">MSVCKTVASRPPFVTMASVASVRPRHDASARTLGETLSAKIHPWMPKDIAWQLSPLQPADSAYPNRLTKRQREFAAGRSVASELLKTFGVSERVGVNADRSPAWPKGFAGSITHSDHWVWCTVAHRSGYLSVGIDTEPIVDESTAQQLHEQIATETEWQIATIPSLDQCQRFTLVFSAKEAFYKCWYPMMGTVLHPKQIEVCQLDENRITMKRNSDPFQLAIRYLIYGDNVFTATWWREN</sequence>
<dbReference type="InterPro" id="IPR041354">
    <property type="entry name" value="4PPT_N"/>
</dbReference>
<dbReference type="Proteomes" id="UP000320672">
    <property type="component" value="Chromosome"/>
</dbReference>
<dbReference type="KEGG" id="rml:FF011L_49740"/>
<evidence type="ECO:0000256" key="1">
    <source>
        <dbReference type="ARBA" id="ARBA00003937"/>
    </source>
</evidence>
<feature type="binding site" evidence="12">
    <location>
        <position position="194"/>
    </location>
    <ligand>
        <name>CoA</name>
        <dbReference type="ChEBI" id="CHEBI:57287"/>
    </ligand>
</feature>
<keyword evidence="13" id="KW-0479">Metal-binding</keyword>
<comment type="catalytic activity">
    <reaction evidence="11">
        <text>apo-[peptidyl-carrier protein] + CoA = holo-[peptidyl-carrier protein] + adenosine 3',5'-bisphosphate + H(+)</text>
        <dbReference type="Rhea" id="RHEA:46228"/>
        <dbReference type="Rhea" id="RHEA-COMP:11479"/>
        <dbReference type="Rhea" id="RHEA-COMP:11480"/>
        <dbReference type="ChEBI" id="CHEBI:15378"/>
        <dbReference type="ChEBI" id="CHEBI:29999"/>
        <dbReference type="ChEBI" id="CHEBI:57287"/>
        <dbReference type="ChEBI" id="CHEBI:58343"/>
        <dbReference type="ChEBI" id="CHEBI:64479"/>
    </reaction>
</comment>
<accession>A0A517MMQ2</accession>
<evidence type="ECO:0000256" key="2">
    <source>
        <dbReference type="ARBA" id="ARBA00004993"/>
    </source>
</evidence>
<dbReference type="GO" id="GO:0009366">
    <property type="term" value="C:enterobactin synthetase complex"/>
    <property type="evidence" value="ECO:0007669"/>
    <property type="project" value="InterPro"/>
</dbReference>
<comment type="function">
    <text evidence="1">Involved in the biosynthesis of the siderophore enterobactin (enterochelin), which is a macrocyclic trimeric lactone of N-(2,3-dihydroxybenzoyl)-serine. The serine trilactone serves as a scaffolding for the three catechol functionalities that provide hexadentate coordination for the tightly ligated iron(2+) atoms. Plays an essential role in the assembly of the enterobactin by catalyzing the transfer of the 4'-phosphopantetheine (Ppant) moiety from coenzyme A to the apo-domains of both EntB (ArCP domain) and EntF (PCP domain) to yield their holo-forms which make them competent for the activation of 2,3-dihydroxybenzoate (DHB) and L-serine, respectively.</text>
</comment>
<comment type="subunit">
    <text evidence="4">EntB, EntD, EntE, and EntF form a multienzyme complex called enterobactin synthase.</text>
</comment>
<comment type="pathway">
    <text evidence="2">Siderophore biosynthesis; enterobactin biosynthesis.</text>
</comment>
<evidence type="ECO:0000256" key="13">
    <source>
        <dbReference type="PIRSR" id="PIRSR603542-2"/>
    </source>
</evidence>
<feature type="binding site" evidence="12">
    <location>
        <position position="78"/>
    </location>
    <ligand>
        <name>CoA</name>
        <dbReference type="ChEBI" id="CHEBI:57287"/>
    </ligand>
</feature>
<dbReference type="GO" id="GO:0000287">
    <property type="term" value="F:magnesium ion binding"/>
    <property type="evidence" value="ECO:0007669"/>
    <property type="project" value="InterPro"/>
</dbReference>
<feature type="binding site" evidence="12">
    <location>
        <position position="184"/>
    </location>
    <ligand>
        <name>CoA</name>
        <dbReference type="ChEBI" id="CHEBI:57287"/>
    </ligand>
</feature>
<gene>
    <name evidence="16" type="primary">npt</name>
    <name evidence="16" type="ORF">FF011L_49740</name>
</gene>
<evidence type="ECO:0000259" key="15">
    <source>
        <dbReference type="Pfam" id="PF17837"/>
    </source>
</evidence>
<feature type="binding site" evidence="12">
    <location>
        <position position="135"/>
    </location>
    <ligand>
        <name>CoA</name>
        <dbReference type="ChEBI" id="CHEBI:57287"/>
    </ligand>
</feature>
<dbReference type="PANTHER" id="PTHR38096:SF1">
    <property type="entry name" value="ENTEROBACTIN SYNTHASE COMPONENT D"/>
    <property type="match status" value="1"/>
</dbReference>
<dbReference type="GO" id="GO:0005886">
    <property type="term" value="C:plasma membrane"/>
    <property type="evidence" value="ECO:0007669"/>
    <property type="project" value="TreeGrafter"/>
</dbReference>
<comment type="cofactor">
    <cofactor evidence="13">
        <name>Mg(2+)</name>
        <dbReference type="ChEBI" id="CHEBI:18420"/>
    </cofactor>
</comment>
<feature type="binding site" evidence="12">
    <location>
        <position position="180"/>
    </location>
    <ligand>
        <name>CoA</name>
        <dbReference type="ChEBI" id="CHEBI:57287"/>
    </ligand>
</feature>
<dbReference type="InterPro" id="IPR037143">
    <property type="entry name" value="4-PPantetheinyl_Trfase_dom_sf"/>
</dbReference>
<evidence type="ECO:0000256" key="11">
    <source>
        <dbReference type="ARBA" id="ARBA00049191"/>
    </source>
</evidence>
<feature type="binding site" evidence="12">
    <location>
        <begin position="113"/>
        <end position="114"/>
    </location>
    <ligand>
        <name>CoA</name>
        <dbReference type="ChEBI" id="CHEBI:57287"/>
    </ligand>
</feature>
<dbReference type="PANTHER" id="PTHR38096">
    <property type="entry name" value="ENTEROBACTIN SYNTHASE COMPONENT D"/>
    <property type="match status" value="1"/>
</dbReference>
<proteinExistence type="inferred from homology"/>
<keyword evidence="13" id="KW-0460">Magnesium</keyword>
<dbReference type="GO" id="GO:0009239">
    <property type="term" value="P:enterobactin biosynthetic process"/>
    <property type="evidence" value="ECO:0007669"/>
    <property type="project" value="UniProtKB-KW"/>
</dbReference>
<dbReference type="Pfam" id="PF01648">
    <property type="entry name" value="ACPS"/>
    <property type="match status" value="1"/>
</dbReference>
<feature type="binding site" evidence="12">
    <location>
        <position position="70"/>
    </location>
    <ligand>
        <name>CoA</name>
        <dbReference type="ChEBI" id="CHEBI:57287"/>
    </ligand>
</feature>
<dbReference type="PRINTS" id="PR01399">
    <property type="entry name" value="ENTSNTHTASED"/>
</dbReference>
<dbReference type="EMBL" id="CP036262">
    <property type="protein sequence ID" value="QDS96166.1"/>
    <property type="molecule type" value="Genomic_DNA"/>
</dbReference>
<evidence type="ECO:0000313" key="17">
    <source>
        <dbReference type="Proteomes" id="UP000320672"/>
    </source>
</evidence>
<evidence type="ECO:0000256" key="10">
    <source>
        <dbReference type="ARBA" id="ARBA00049176"/>
    </source>
</evidence>
<evidence type="ECO:0000256" key="3">
    <source>
        <dbReference type="ARBA" id="ARBA00008342"/>
    </source>
</evidence>
<feature type="domain" description="4'-phosphopantetheinyl transferase" evidence="14">
    <location>
        <begin position="131"/>
        <end position="225"/>
    </location>
</feature>
<keyword evidence="17" id="KW-1185">Reference proteome</keyword>
<evidence type="ECO:0000256" key="6">
    <source>
        <dbReference type="ARBA" id="ARBA00022679"/>
    </source>
</evidence>
<evidence type="ECO:0000259" key="14">
    <source>
        <dbReference type="Pfam" id="PF01648"/>
    </source>
</evidence>
<organism evidence="16 17">
    <name type="scientific">Roseimaritima multifibrata</name>
    <dbReference type="NCBI Taxonomy" id="1930274"/>
    <lineage>
        <taxon>Bacteria</taxon>
        <taxon>Pseudomonadati</taxon>
        <taxon>Planctomycetota</taxon>
        <taxon>Planctomycetia</taxon>
        <taxon>Pirellulales</taxon>
        <taxon>Pirellulaceae</taxon>
        <taxon>Roseimaritima</taxon>
    </lineage>
</organism>